<keyword evidence="4" id="KW-0804">Transcription</keyword>
<dbReference type="PROSITE" id="PS50931">
    <property type="entry name" value="HTH_LYSR"/>
    <property type="match status" value="1"/>
</dbReference>
<reference evidence="7" key="1">
    <citation type="journal article" date="2023" name="Front. Microbiol.">
        <title>Ralstonia chuxiongensis sp. nov., Ralstonia mojiangensis sp. nov., and Ralstonia soli sp. nov., isolated from tobacco fields, are three novel species in the family Burkholderiaceae.</title>
        <authorList>
            <person name="Lu C.H."/>
            <person name="Zhang Y.Y."/>
            <person name="Jiang N."/>
            <person name="Chen W."/>
            <person name="Shao X."/>
            <person name="Zhao Z.M."/>
            <person name="Lu W.L."/>
            <person name="Hu X."/>
            <person name="Xi Y.X."/>
            <person name="Zou S.Y."/>
            <person name="Wei Q.J."/>
            <person name="Lin Z.L."/>
            <person name="Gong L."/>
            <person name="Gai X.T."/>
            <person name="Zhang L.Q."/>
            <person name="Li J.Y."/>
            <person name="Jin Y."/>
            <person name="Xia Z.Y."/>
        </authorList>
    </citation>
    <scope>NUCLEOTIDE SEQUENCE [LARGE SCALE GENOMIC DNA]</scope>
    <source>
        <strain evidence="7">21YRMH01-3</strain>
    </source>
</reference>
<dbReference type="PANTHER" id="PTHR30126">
    <property type="entry name" value="HTH-TYPE TRANSCRIPTIONAL REGULATOR"/>
    <property type="match status" value="1"/>
</dbReference>
<keyword evidence="7" id="KW-1185">Reference proteome</keyword>
<evidence type="ECO:0000259" key="5">
    <source>
        <dbReference type="PROSITE" id="PS50931"/>
    </source>
</evidence>
<evidence type="ECO:0000256" key="3">
    <source>
        <dbReference type="ARBA" id="ARBA00023125"/>
    </source>
</evidence>
<dbReference type="EMBL" id="JAMYWC010000003">
    <property type="protein sequence ID" value="MCP1172563.1"/>
    <property type="molecule type" value="Genomic_DNA"/>
</dbReference>
<dbReference type="PANTHER" id="PTHR30126:SF40">
    <property type="entry name" value="HTH-TYPE TRANSCRIPTIONAL REGULATOR GLTR"/>
    <property type="match status" value="1"/>
</dbReference>
<feature type="domain" description="HTH lysR-type" evidence="5">
    <location>
        <begin position="1"/>
        <end position="59"/>
    </location>
</feature>
<dbReference type="AlphaFoldDB" id="A0AA41WNY7"/>
<evidence type="ECO:0000256" key="4">
    <source>
        <dbReference type="ARBA" id="ARBA00023163"/>
    </source>
</evidence>
<dbReference type="Gene3D" id="1.10.10.10">
    <property type="entry name" value="Winged helix-like DNA-binding domain superfamily/Winged helix DNA-binding domain"/>
    <property type="match status" value="1"/>
</dbReference>
<comment type="similarity">
    <text evidence="1">Belongs to the LysR transcriptional regulatory family.</text>
</comment>
<dbReference type="SUPFAM" id="SSF53850">
    <property type="entry name" value="Periplasmic binding protein-like II"/>
    <property type="match status" value="1"/>
</dbReference>
<accession>A0AA41WNY7</accession>
<evidence type="ECO:0000313" key="6">
    <source>
        <dbReference type="EMBL" id="MCP1172563.1"/>
    </source>
</evidence>
<dbReference type="Pfam" id="PF03466">
    <property type="entry name" value="LysR_substrate"/>
    <property type="match status" value="1"/>
</dbReference>
<dbReference type="CDD" id="cd05466">
    <property type="entry name" value="PBP2_LTTR_substrate"/>
    <property type="match status" value="1"/>
</dbReference>
<keyword evidence="3" id="KW-0238">DNA-binding</keyword>
<dbReference type="InterPro" id="IPR005119">
    <property type="entry name" value="LysR_subst-bd"/>
</dbReference>
<dbReference type="GO" id="GO:0003700">
    <property type="term" value="F:DNA-binding transcription factor activity"/>
    <property type="evidence" value="ECO:0007669"/>
    <property type="project" value="InterPro"/>
</dbReference>
<dbReference type="InterPro" id="IPR000847">
    <property type="entry name" value="LysR_HTH_N"/>
</dbReference>
<dbReference type="InterPro" id="IPR036388">
    <property type="entry name" value="WH-like_DNA-bd_sf"/>
</dbReference>
<dbReference type="RefSeq" id="WP_253536510.1">
    <property type="nucleotide sequence ID" value="NZ_JAMYWC010000003.1"/>
</dbReference>
<sequence>MTTFRELEAFAAVADMGSFEKAAKSLGTSQSNISRQISEFESSFSHALFNRAQRAARMTMEGQEVLRVVRAILRQRSNLMERFGNPDLVSSTLRLGVTELAALTWLGRFLARLRERYPLMRVELEVGSSASLQSSLRSGQLDLAIVLDAVRTVDMARLPIGTAEFGWYCAGSMSLPSALTLSEFERQTVLLQGELQTGGSVLSSWLAERGIRTSNTIHSDSLVALAGICAAGVGLAGLPKAVASGPARNGALREIEIPIGAPAMNYIALVRIDAISDFHRTVATLAKENCDFGTPFASY</sequence>
<dbReference type="Proteomes" id="UP001162793">
    <property type="component" value="Unassembled WGS sequence"/>
</dbReference>
<dbReference type="InterPro" id="IPR036390">
    <property type="entry name" value="WH_DNA-bd_sf"/>
</dbReference>
<evidence type="ECO:0000256" key="1">
    <source>
        <dbReference type="ARBA" id="ARBA00009437"/>
    </source>
</evidence>
<evidence type="ECO:0000313" key="7">
    <source>
        <dbReference type="Proteomes" id="UP001162793"/>
    </source>
</evidence>
<organism evidence="6 7">
    <name type="scientific">Ralstonia chuxiongensis</name>
    <dbReference type="NCBI Taxonomy" id="2957504"/>
    <lineage>
        <taxon>Bacteria</taxon>
        <taxon>Pseudomonadati</taxon>
        <taxon>Pseudomonadota</taxon>
        <taxon>Betaproteobacteria</taxon>
        <taxon>Burkholderiales</taxon>
        <taxon>Burkholderiaceae</taxon>
        <taxon>Ralstonia</taxon>
    </lineage>
</organism>
<dbReference type="GO" id="GO:0000976">
    <property type="term" value="F:transcription cis-regulatory region binding"/>
    <property type="evidence" value="ECO:0007669"/>
    <property type="project" value="TreeGrafter"/>
</dbReference>
<proteinExistence type="inferred from homology"/>
<gene>
    <name evidence="6" type="ORF">NKG59_09345</name>
</gene>
<protein>
    <submittedName>
        <fullName evidence="6">LysR family transcriptional regulator</fullName>
    </submittedName>
</protein>
<dbReference type="Gene3D" id="3.40.190.290">
    <property type="match status" value="1"/>
</dbReference>
<comment type="caution">
    <text evidence="6">The sequence shown here is derived from an EMBL/GenBank/DDBJ whole genome shotgun (WGS) entry which is preliminary data.</text>
</comment>
<evidence type="ECO:0000256" key="2">
    <source>
        <dbReference type="ARBA" id="ARBA00023015"/>
    </source>
</evidence>
<dbReference type="SUPFAM" id="SSF46785">
    <property type="entry name" value="Winged helix' DNA-binding domain"/>
    <property type="match status" value="1"/>
</dbReference>
<dbReference type="FunFam" id="1.10.10.10:FF:000001">
    <property type="entry name" value="LysR family transcriptional regulator"/>
    <property type="match status" value="1"/>
</dbReference>
<name>A0AA41WNY7_9RALS</name>
<dbReference type="Pfam" id="PF00126">
    <property type="entry name" value="HTH_1"/>
    <property type="match status" value="1"/>
</dbReference>
<keyword evidence="2" id="KW-0805">Transcription regulation</keyword>